<dbReference type="InterPro" id="IPR023878">
    <property type="entry name" value="Pyrrolysyl-tRNA_ligase_N"/>
</dbReference>
<proteinExistence type="predicted"/>
<dbReference type="Proteomes" id="UP001524944">
    <property type="component" value="Unassembled WGS sequence"/>
</dbReference>
<protein>
    <submittedName>
        <fullName evidence="1">Pyrrolysine--tRNA(Pyl) ligase small subunit</fullName>
    </submittedName>
</protein>
<dbReference type="NCBIfam" id="TIGR03912">
    <property type="entry name" value="PylS_Nterm"/>
    <property type="match status" value="1"/>
</dbReference>
<evidence type="ECO:0000313" key="1">
    <source>
        <dbReference type="EMBL" id="MCR6544791.1"/>
    </source>
</evidence>
<keyword evidence="1" id="KW-0436">Ligase</keyword>
<dbReference type="GO" id="GO:0016874">
    <property type="term" value="F:ligase activity"/>
    <property type="evidence" value="ECO:0007669"/>
    <property type="project" value="UniProtKB-KW"/>
</dbReference>
<dbReference type="EMBL" id="JANPWE010000002">
    <property type="protein sequence ID" value="MCR6544791.1"/>
    <property type="molecule type" value="Genomic_DNA"/>
</dbReference>
<reference evidence="1 2" key="1">
    <citation type="submission" date="2022-08" db="EMBL/GenBank/DDBJ databases">
        <title>Proteogenomics of the novel Dehalobacterium formicoaceticum strain EZ94 highlights a key role of methyltransferases during anaerobic dichloromethane degradation.</title>
        <authorList>
            <person name="Wasmund K."/>
        </authorList>
    </citation>
    <scope>NUCLEOTIDE SEQUENCE [LARGE SCALE GENOMIC DNA]</scope>
    <source>
        <strain evidence="1 2">EZ94</strain>
    </source>
</reference>
<name>A0ABT1Y1P9_9FIRM</name>
<dbReference type="RefSeq" id="WP_089612354.1">
    <property type="nucleotide sequence ID" value="NZ_CP022121.1"/>
</dbReference>
<accession>A0ABT1Y1P9</accession>
<evidence type="ECO:0000313" key="2">
    <source>
        <dbReference type="Proteomes" id="UP001524944"/>
    </source>
</evidence>
<organism evidence="1 2">
    <name type="scientific">Dehalobacterium formicoaceticum</name>
    <dbReference type="NCBI Taxonomy" id="51515"/>
    <lineage>
        <taxon>Bacteria</taxon>
        <taxon>Bacillati</taxon>
        <taxon>Bacillota</taxon>
        <taxon>Clostridia</taxon>
        <taxon>Eubacteriales</taxon>
        <taxon>Peptococcaceae</taxon>
        <taxon>Dehalobacterium</taxon>
    </lineage>
</organism>
<sequence length="114" mass="13571">MVEQGKTQKTVAKEKRRYYRKNVEFFKLLDKIKLWPSRSGTLHGIKSMKISGDTAEIITHCNERFLVRNSRNSRSARWLRNKLFFGVCKGCKIPEWKLEKYSSTYLNQYYGKNL</sequence>
<comment type="caution">
    <text evidence="1">The sequence shown here is derived from an EMBL/GenBank/DDBJ whole genome shotgun (WGS) entry which is preliminary data.</text>
</comment>
<keyword evidence="2" id="KW-1185">Reference proteome</keyword>
<gene>
    <name evidence="1" type="primary">pylSn</name>
    <name evidence="1" type="ORF">NVS47_04550</name>
</gene>